<comment type="caution">
    <text evidence="15">The sequence shown here is derived from an EMBL/GenBank/DDBJ whole genome shotgun (WGS) entry which is preliminary data.</text>
</comment>
<proteinExistence type="inferred from homology"/>
<keyword evidence="5" id="KW-0645">Protease</keyword>
<evidence type="ECO:0000256" key="6">
    <source>
        <dbReference type="ARBA" id="ARBA00022723"/>
    </source>
</evidence>
<keyword evidence="10" id="KW-0482">Metalloprotease</keyword>
<evidence type="ECO:0000256" key="7">
    <source>
        <dbReference type="ARBA" id="ARBA00022729"/>
    </source>
</evidence>
<comment type="subcellular location">
    <subcellularLocation>
        <location evidence="2">Secreted</location>
    </subcellularLocation>
</comment>
<gene>
    <name evidence="15" type="ORF">G3I71_11450</name>
</gene>
<dbReference type="Gene3D" id="2.60.40.1120">
    <property type="entry name" value="Carboxypeptidase-like, regulatory domain"/>
    <property type="match status" value="1"/>
</dbReference>
<dbReference type="AlphaFoldDB" id="A0A6B3BQ08"/>
<feature type="domain" description="FTP" evidence="14">
    <location>
        <begin position="155"/>
        <end position="202"/>
    </location>
</feature>
<dbReference type="PANTHER" id="PTHR33478:SF1">
    <property type="entry name" value="EXTRACELLULAR METALLOPROTEINASE MEP"/>
    <property type="match status" value="1"/>
</dbReference>
<dbReference type="InterPro" id="IPR011096">
    <property type="entry name" value="FTP_domain"/>
</dbReference>
<feature type="chain" id="PRO_5025623752" description="FTP domain-containing protein" evidence="13">
    <location>
        <begin position="35"/>
        <end position="1006"/>
    </location>
</feature>
<evidence type="ECO:0000313" key="15">
    <source>
        <dbReference type="EMBL" id="NEC86420.1"/>
    </source>
</evidence>
<dbReference type="Pfam" id="PF07504">
    <property type="entry name" value="FTP"/>
    <property type="match status" value="1"/>
</dbReference>
<feature type="compositionally biased region" description="Low complexity" evidence="12">
    <location>
        <begin position="300"/>
        <end position="310"/>
    </location>
</feature>
<evidence type="ECO:0000256" key="1">
    <source>
        <dbReference type="ARBA" id="ARBA00001947"/>
    </source>
</evidence>
<evidence type="ECO:0000256" key="13">
    <source>
        <dbReference type="SAM" id="SignalP"/>
    </source>
</evidence>
<evidence type="ECO:0000256" key="10">
    <source>
        <dbReference type="ARBA" id="ARBA00023049"/>
    </source>
</evidence>
<keyword evidence="4" id="KW-0964">Secreted</keyword>
<evidence type="ECO:0000256" key="12">
    <source>
        <dbReference type="SAM" id="MobiDB-lite"/>
    </source>
</evidence>
<reference evidence="15" key="1">
    <citation type="submission" date="2020-01" db="EMBL/GenBank/DDBJ databases">
        <title>Insect and environment-associated Actinomycetes.</title>
        <authorList>
            <person name="Currrie C."/>
            <person name="Chevrette M."/>
            <person name="Carlson C."/>
            <person name="Stubbendieck R."/>
            <person name="Wendt-Pienkowski E."/>
        </authorList>
    </citation>
    <scope>NUCLEOTIDE SEQUENCE</scope>
    <source>
        <strain evidence="15">SID12501</strain>
    </source>
</reference>
<feature type="compositionally biased region" description="Low complexity" evidence="12">
    <location>
        <begin position="52"/>
        <end position="67"/>
    </location>
</feature>
<dbReference type="Pfam" id="PF02128">
    <property type="entry name" value="Peptidase_M36"/>
    <property type="match status" value="2"/>
</dbReference>
<dbReference type="EMBL" id="JAAGLU010000008">
    <property type="protein sequence ID" value="NEC86420.1"/>
    <property type="molecule type" value="Genomic_DNA"/>
</dbReference>
<dbReference type="Pfam" id="PF13620">
    <property type="entry name" value="CarboxypepD_reg"/>
    <property type="match status" value="1"/>
</dbReference>
<keyword evidence="9" id="KW-0862">Zinc</keyword>
<dbReference type="InterPro" id="IPR050371">
    <property type="entry name" value="Fungal_virulence_M36"/>
</dbReference>
<dbReference type="GO" id="GO:0008270">
    <property type="term" value="F:zinc ion binding"/>
    <property type="evidence" value="ECO:0007669"/>
    <property type="project" value="InterPro"/>
</dbReference>
<feature type="region of interest" description="Disordered" evidence="12">
    <location>
        <begin position="290"/>
        <end position="331"/>
    </location>
</feature>
<dbReference type="InterPro" id="IPR027268">
    <property type="entry name" value="Peptidase_M4/M1_CTD_sf"/>
</dbReference>
<dbReference type="PANTHER" id="PTHR33478">
    <property type="entry name" value="EXTRACELLULAR METALLOPROTEINASE MEP"/>
    <property type="match status" value="1"/>
</dbReference>
<dbReference type="GO" id="GO:0004222">
    <property type="term" value="F:metalloendopeptidase activity"/>
    <property type="evidence" value="ECO:0007669"/>
    <property type="project" value="InterPro"/>
</dbReference>
<sequence>MAKAPFSRRTRATIFTATAGLSLAVALLPGGANAAPGDPVGRPAADSPTDTPAGSPAGSPAADGLAPIPSQQSLARNDARLTQAEQRPGVRQLRKQLGAQGVLELDPATGTARQVARLDGYLTSASGADPEDIARQYLRAHPDVFGLSADQVRGLTLRKQYTDVAGIRHLSFVQSVDGVPVFGNGVKANVARDGRLISVLGAPVRGLPSALAPARITGTQARRTAVRDIAGGGAVSLGASDTAKQVVYTVPGGGTARRAWRTVTAPDGQGMWLHVVDAGTGRVLYRQNLSSDLTPEKPASSSSSSSSSSSAKQSGGERSGEQSPSLSSAGTLRQTGKVLVWDQYPGARSGGKQHTRHLTARGWLPEGAQTLDGSVGHVYSDVNDNNEVDPGEEVTPAADGTFSFPFKPFTGDGCGTPLPCSWDQKTPNSWQTNREQNAAQVYYFLGTFHDHLEAGPIGFTRAAGNFDTRDGDGVQAQTDDGAAIKDGLPDSDHLNNANMGTPPDGQAPTMQMYLTGSEPGYTILQGNFGDDAATVYHEYTHGLSHRLVTDADGVPALNSQQSGAMGEAWSDWYALDFLNNEGLLKDGRRTDGDVTLDAPGWSDELPARSQALDCPVGSTSAKCHGTAGAGPGGYTYGDYGKIASRGPEVHGDGEIWGETLWDLRDALGSRLTESLVTRAMELSPVNPSFLDQRNAILQADTVVNGGRAHARVWQVFAHRGMGWFAAALTGDDTRPDEDFSLPPGPNTPVVTLTGKVTDDEAGTPVGGVTVSISGHSSGFPGADLSAVSAADGTYAIRNVPEGTYRKVYASGNGYEPQIRTLTVTSGGADWTVRRNWSASSGGAEVAEFSGVDYSDFGCGPAGLIDMSASVWGSDAKGGTNGTGVDPVHNTVRLPAAVDVSDLRVDPTSGCGDDLTASLGDYRIETSTDGTTWATAAEGHFGPADTGRENAVPLNTGTGLNVRYVRVTMLGNQAVDNGVNCAQDSGPSGCDYLDMTELVVHGRPHQG</sequence>
<protein>
    <recommendedName>
        <fullName evidence="14">FTP domain-containing protein</fullName>
    </recommendedName>
</protein>
<feature type="compositionally biased region" description="Polar residues" evidence="12">
    <location>
        <begin position="321"/>
        <end position="331"/>
    </location>
</feature>
<dbReference type="InterPro" id="IPR008969">
    <property type="entry name" value="CarboxyPept-like_regulatory"/>
</dbReference>
<dbReference type="Gene3D" id="3.10.170.10">
    <property type="match status" value="1"/>
</dbReference>
<dbReference type="SUPFAM" id="SSF49464">
    <property type="entry name" value="Carboxypeptidase regulatory domain-like"/>
    <property type="match status" value="1"/>
</dbReference>
<evidence type="ECO:0000259" key="14">
    <source>
        <dbReference type="Pfam" id="PF07504"/>
    </source>
</evidence>
<dbReference type="Gene3D" id="1.10.390.10">
    <property type="entry name" value="Neutral Protease Domain 2"/>
    <property type="match status" value="1"/>
</dbReference>
<dbReference type="GO" id="GO:0005615">
    <property type="term" value="C:extracellular space"/>
    <property type="evidence" value="ECO:0007669"/>
    <property type="project" value="InterPro"/>
</dbReference>
<name>A0A6B3BQ08_9ACTN</name>
<dbReference type="InterPro" id="IPR008979">
    <property type="entry name" value="Galactose-bd-like_sf"/>
</dbReference>
<dbReference type="SUPFAM" id="SSF49785">
    <property type="entry name" value="Galactose-binding domain-like"/>
    <property type="match status" value="1"/>
</dbReference>
<evidence type="ECO:0000256" key="5">
    <source>
        <dbReference type="ARBA" id="ARBA00022670"/>
    </source>
</evidence>
<comment type="similarity">
    <text evidence="3">Belongs to the peptidase M36 family.</text>
</comment>
<keyword evidence="7 13" id="KW-0732">Signal</keyword>
<comment type="cofactor">
    <cofactor evidence="1">
        <name>Zn(2+)</name>
        <dbReference type="ChEBI" id="CHEBI:29105"/>
    </cofactor>
</comment>
<accession>A0A6B3BQ08</accession>
<organism evidence="15">
    <name type="scientific">Streptomyces sp. SID12501</name>
    <dbReference type="NCBI Taxonomy" id="2706042"/>
    <lineage>
        <taxon>Bacteria</taxon>
        <taxon>Bacillati</taxon>
        <taxon>Actinomycetota</taxon>
        <taxon>Actinomycetes</taxon>
        <taxon>Kitasatosporales</taxon>
        <taxon>Streptomycetaceae</taxon>
        <taxon>Streptomyces</taxon>
    </lineage>
</organism>
<keyword evidence="11" id="KW-0865">Zymogen</keyword>
<dbReference type="GO" id="GO:0006508">
    <property type="term" value="P:proteolysis"/>
    <property type="evidence" value="ECO:0007669"/>
    <property type="project" value="UniProtKB-KW"/>
</dbReference>
<dbReference type="SUPFAM" id="SSF55486">
    <property type="entry name" value="Metalloproteases ('zincins'), catalytic domain"/>
    <property type="match status" value="1"/>
</dbReference>
<evidence type="ECO:0000256" key="9">
    <source>
        <dbReference type="ARBA" id="ARBA00022833"/>
    </source>
</evidence>
<feature type="signal peptide" evidence="13">
    <location>
        <begin position="1"/>
        <end position="34"/>
    </location>
</feature>
<dbReference type="Gene3D" id="2.60.120.260">
    <property type="entry name" value="Galactose-binding domain-like"/>
    <property type="match status" value="1"/>
</dbReference>
<keyword evidence="6" id="KW-0479">Metal-binding</keyword>
<keyword evidence="8" id="KW-0378">Hydrolase</keyword>
<evidence type="ECO:0000256" key="2">
    <source>
        <dbReference type="ARBA" id="ARBA00004613"/>
    </source>
</evidence>
<dbReference type="RefSeq" id="WP_164313877.1">
    <property type="nucleotide sequence ID" value="NZ_JAAGLU010000008.1"/>
</dbReference>
<evidence type="ECO:0000256" key="3">
    <source>
        <dbReference type="ARBA" id="ARBA00006006"/>
    </source>
</evidence>
<evidence type="ECO:0000256" key="4">
    <source>
        <dbReference type="ARBA" id="ARBA00022525"/>
    </source>
</evidence>
<dbReference type="Gene3D" id="3.10.450.490">
    <property type="match status" value="1"/>
</dbReference>
<feature type="region of interest" description="Disordered" evidence="12">
    <location>
        <begin position="36"/>
        <end position="68"/>
    </location>
</feature>
<dbReference type="InterPro" id="IPR001842">
    <property type="entry name" value="Peptidase_M36"/>
</dbReference>
<evidence type="ECO:0000256" key="8">
    <source>
        <dbReference type="ARBA" id="ARBA00022801"/>
    </source>
</evidence>
<evidence type="ECO:0000256" key="11">
    <source>
        <dbReference type="ARBA" id="ARBA00023145"/>
    </source>
</evidence>